<gene>
    <name evidence="1" type="ORF">C5O00_13260</name>
</gene>
<organism evidence="1 2">
    <name type="scientific">Pukyongia salina</name>
    <dbReference type="NCBI Taxonomy" id="2094025"/>
    <lineage>
        <taxon>Bacteria</taxon>
        <taxon>Pseudomonadati</taxon>
        <taxon>Bacteroidota</taxon>
        <taxon>Flavobacteriia</taxon>
        <taxon>Flavobacteriales</taxon>
        <taxon>Flavobacteriaceae</taxon>
        <taxon>Pukyongia</taxon>
    </lineage>
</organism>
<dbReference type="EMBL" id="CP027062">
    <property type="protein sequence ID" value="AVI52070.1"/>
    <property type="molecule type" value="Genomic_DNA"/>
</dbReference>
<proteinExistence type="predicted"/>
<evidence type="ECO:0000313" key="2">
    <source>
        <dbReference type="Proteomes" id="UP000238442"/>
    </source>
</evidence>
<dbReference type="OrthoDB" id="1442351at2"/>
<sequence>MNTSFTEIYSHDTETDVMHKINSMELANWISHLNYIKKELNHLISLSKDRKGQELEYARFLQSFQKKYNENDTLLQTLRNYLNTRGNIHECEDTQCDMAYVYEHESYRRSYLYHLEKYRRLKDEFFYKVRSNLINLKPTS</sequence>
<dbReference type="AlphaFoldDB" id="A0A2S0HZN5"/>
<keyword evidence="2" id="KW-1185">Reference proteome</keyword>
<name>A0A2S0HZN5_9FLAO</name>
<dbReference type="Proteomes" id="UP000238442">
    <property type="component" value="Chromosome"/>
</dbReference>
<evidence type="ECO:0000313" key="1">
    <source>
        <dbReference type="EMBL" id="AVI52070.1"/>
    </source>
</evidence>
<dbReference type="KEGG" id="aue:C5O00_13260"/>
<accession>A0A2S0HZN5</accession>
<dbReference type="RefSeq" id="WP_105217310.1">
    <property type="nucleotide sequence ID" value="NZ_CP027062.1"/>
</dbReference>
<protein>
    <submittedName>
        <fullName evidence="1">Uncharacterized protein</fullName>
    </submittedName>
</protein>
<reference evidence="1 2" key="1">
    <citation type="submission" date="2018-02" db="EMBL/GenBank/DDBJ databases">
        <title>Genomic analysis of the strain RR4-38 isolated from a seawater recirculating aquaculture system.</title>
        <authorList>
            <person name="Kim Y.-S."/>
            <person name="Jang Y.H."/>
            <person name="Kim K.-H."/>
        </authorList>
    </citation>
    <scope>NUCLEOTIDE SEQUENCE [LARGE SCALE GENOMIC DNA]</scope>
    <source>
        <strain evidence="1 2">RR4-38</strain>
    </source>
</reference>